<dbReference type="Gene3D" id="3.40.50.2300">
    <property type="match status" value="1"/>
</dbReference>
<dbReference type="PRINTS" id="PR00038">
    <property type="entry name" value="HTHLUXR"/>
</dbReference>
<accession>A0ABQ0IA16</accession>
<name>A0ABQ0IA16_9ALTE</name>
<evidence type="ECO:0000313" key="8">
    <source>
        <dbReference type="Proteomes" id="UP000008372"/>
    </source>
</evidence>
<sequence length="216" mass="24915">MLMNNDNNCRIYLVDDDLSIVNSISNLLSSHGMNIIAFNSSNEFLEHEKDEHVTAHCLLLDIRMPEITGLQLHEILLEKSDPIPVIFITGHGDIRMAVNAIQKGAFEFITKPFQTDELIDVIDRALKQDAKRRQKEAKLEKFIKGFQTLTKREKSLLELILDGKLNKQIAYDLSISEDTVKVHRHNLMKKLEEKSWSKIAVAYEVLKRRKWPYTGS</sequence>
<dbReference type="Proteomes" id="UP000008372">
    <property type="component" value="Unassembled WGS sequence"/>
</dbReference>
<dbReference type="Pfam" id="PF00072">
    <property type="entry name" value="Response_reg"/>
    <property type="match status" value="1"/>
</dbReference>
<feature type="modified residue" description="4-aspartylphosphate" evidence="4">
    <location>
        <position position="61"/>
    </location>
</feature>
<keyword evidence="2" id="KW-0238">DNA-binding</keyword>
<dbReference type="PANTHER" id="PTHR44688:SF16">
    <property type="entry name" value="DNA-BINDING TRANSCRIPTIONAL ACTIVATOR DEVR_DOSR"/>
    <property type="match status" value="1"/>
</dbReference>
<feature type="domain" description="HTH luxR-type" evidence="5">
    <location>
        <begin position="142"/>
        <end position="210"/>
    </location>
</feature>
<dbReference type="SMART" id="SM00448">
    <property type="entry name" value="REC"/>
    <property type="match status" value="1"/>
</dbReference>
<keyword evidence="1" id="KW-0805">Transcription regulation</keyword>
<dbReference type="EMBL" id="BAEK01000054">
    <property type="protein sequence ID" value="GAC06217.1"/>
    <property type="molecule type" value="Genomic_DNA"/>
</dbReference>
<dbReference type="CDD" id="cd06170">
    <property type="entry name" value="LuxR_C_like"/>
    <property type="match status" value="1"/>
</dbReference>
<dbReference type="Gene3D" id="1.10.10.10">
    <property type="entry name" value="Winged helix-like DNA-binding domain superfamily/Winged helix DNA-binding domain"/>
    <property type="match status" value="1"/>
</dbReference>
<evidence type="ECO:0000256" key="1">
    <source>
        <dbReference type="ARBA" id="ARBA00023015"/>
    </source>
</evidence>
<evidence type="ECO:0000313" key="7">
    <source>
        <dbReference type="EMBL" id="GAC06217.1"/>
    </source>
</evidence>
<dbReference type="PROSITE" id="PS50043">
    <property type="entry name" value="HTH_LUXR_2"/>
    <property type="match status" value="1"/>
</dbReference>
<evidence type="ECO:0000256" key="3">
    <source>
        <dbReference type="ARBA" id="ARBA00023163"/>
    </source>
</evidence>
<dbReference type="PROSITE" id="PS00622">
    <property type="entry name" value="HTH_LUXR_1"/>
    <property type="match status" value="1"/>
</dbReference>
<keyword evidence="8" id="KW-1185">Reference proteome</keyword>
<keyword evidence="3" id="KW-0804">Transcription</keyword>
<dbReference type="PROSITE" id="PS50110">
    <property type="entry name" value="RESPONSE_REGULATORY"/>
    <property type="match status" value="1"/>
</dbReference>
<comment type="caution">
    <text evidence="7">The sequence shown here is derived from an EMBL/GenBank/DDBJ whole genome shotgun (WGS) entry which is preliminary data.</text>
</comment>
<keyword evidence="4" id="KW-0597">Phosphoprotein</keyword>
<feature type="domain" description="Response regulatory" evidence="6">
    <location>
        <begin position="10"/>
        <end position="126"/>
    </location>
</feature>
<dbReference type="PANTHER" id="PTHR44688">
    <property type="entry name" value="DNA-BINDING TRANSCRIPTIONAL ACTIVATOR DEVR_DOSR"/>
    <property type="match status" value="1"/>
</dbReference>
<dbReference type="InterPro" id="IPR000792">
    <property type="entry name" value="Tscrpt_reg_LuxR_C"/>
</dbReference>
<dbReference type="InterPro" id="IPR001789">
    <property type="entry name" value="Sig_transdc_resp-reg_receiver"/>
</dbReference>
<gene>
    <name evidence="7" type="primary">fixJ</name>
    <name evidence="7" type="ORF">GAGA_3383</name>
</gene>
<dbReference type="InterPro" id="IPR036388">
    <property type="entry name" value="WH-like_DNA-bd_sf"/>
</dbReference>
<dbReference type="SUPFAM" id="SSF46894">
    <property type="entry name" value="C-terminal effector domain of the bipartite response regulators"/>
    <property type="match status" value="1"/>
</dbReference>
<evidence type="ECO:0000256" key="4">
    <source>
        <dbReference type="PROSITE-ProRule" id="PRU00169"/>
    </source>
</evidence>
<dbReference type="SUPFAM" id="SSF52172">
    <property type="entry name" value="CheY-like"/>
    <property type="match status" value="1"/>
</dbReference>
<evidence type="ECO:0000259" key="5">
    <source>
        <dbReference type="PROSITE" id="PS50043"/>
    </source>
</evidence>
<dbReference type="InterPro" id="IPR016032">
    <property type="entry name" value="Sig_transdc_resp-reg_C-effctor"/>
</dbReference>
<evidence type="ECO:0000259" key="6">
    <source>
        <dbReference type="PROSITE" id="PS50110"/>
    </source>
</evidence>
<dbReference type="CDD" id="cd17537">
    <property type="entry name" value="REC_FixJ"/>
    <property type="match status" value="1"/>
</dbReference>
<proteinExistence type="predicted"/>
<reference evidence="7 8" key="1">
    <citation type="journal article" date="2014" name="Environ. Microbiol.">
        <title>Comparative genomics of the marine bacterial genus Glaciecola reveals the high degree of genomic diversity and genomic characteristic for cold adaptation.</title>
        <authorList>
            <person name="Qin Q.L."/>
            <person name="Xie B.B."/>
            <person name="Yu Y."/>
            <person name="Shu Y.L."/>
            <person name="Rong J.C."/>
            <person name="Zhang Y.J."/>
            <person name="Zhao D.L."/>
            <person name="Chen X.L."/>
            <person name="Zhang X.Y."/>
            <person name="Chen B."/>
            <person name="Zhou B.C."/>
            <person name="Zhang Y.Z."/>
        </authorList>
    </citation>
    <scope>NUCLEOTIDE SEQUENCE [LARGE SCALE GENOMIC DNA]</scope>
    <source>
        <strain evidence="7 8">NO2</strain>
    </source>
</reference>
<protein>
    <submittedName>
        <fullName evidence="7">Transcriptional regulatory protein fixJ</fullName>
    </submittedName>
</protein>
<dbReference type="SMART" id="SM00421">
    <property type="entry name" value="HTH_LUXR"/>
    <property type="match status" value="1"/>
</dbReference>
<dbReference type="Pfam" id="PF00196">
    <property type="entry name" value="GerE"/>
    <property type="match status" value="1"/>
</dbReference>
<organism evidence="7 8">
    <name type="scientific">Paraglaciecola agarilytica NO2</name>
    <dbReference type="NCBI Taxonomy" id="1125747"/>
    <lineage>
        <taxon>Bacteria</taxon>
        <taxon>Pseudomonadati</taxon>
        <taxon>Pseudomonadota</taxon>
        <taxon>Gammaproteobacteria</taxon>
        <taxon>Alteromonadales</taxon>
        <taxon>Alteromonadaceae</taxon>
        <taxon>Paraglaciecola</taxon>
    </lineage>
</organism>
<evidence type="ECO:0000256" key="2">
    <source>
        <dbReference type="ARBA" id="ARBA00023125"/>
    </source>
</evidence>
<dbReference type="InterPro" id="IPR011006">
    <property type="entry name" value="CheY-like_superfamily"/>
</dbReference>